<organism evidence="1 2">
    <name type="scientific">Carex littledalei</name>
    <dbReference type="NCBI Taxonomy" id="544730"/>
    <lineage>
        <taxon>Eukaryota</taxon>
        <taxon>Viridiplantae</taxon>
        <taxon>Streptophyta</taxon>
        <taxon>Embryophyta</taxon>
        <taxon>Tracheophyta</taxon>
        <taxon>Spermatophyta</taxon>
        <taxon>Magnoliopsida</taxon>
        <taxon>Liliopsida</taxon>
        <taxon>Poales</taxon>
        <taxon>Cyperaceae</taxon>
        <taxon>Cyperoideae</taxon>
        <taxon>Cariceae</taxon>
        <taxon>Carex</taxon>
        <taxon>Carex subgen. Euthyceras</taxon>
    </lineage>
</organism>
<gene>
    <name evidence="1" type="ORF">FCM35_KLT02079</name>
</gene>
<dbReference type="InterPro" id="IPR040296">
    <property type="entry name" value="PSBT"/>
</dbReference>
<dbReference type="PANTHER" id="PTHR34940">
    <property type="entry name" value="PHOTOSYSTEM II 5 KDA PROTEIN, CHLOROPLASTIC"/>
    <property type="match status" value="1"/>
</dbReference>
<keyword evidence="2" id="KW-1185">Reference proteome</keyword>
<evidence type="ECO:0000313" key="1">
    <source>
        <dbReference type="EMBL" id="KAF3332502.1"/>
    </source>
</evidence>
<proteinExistence type="predicted"/>
<dbReference type="PANTHER" id="PTHR34940:SF4">
    <property type="entry name" value="OS02G0581100 PROTEIN"/>
    <property type="match status" value="1"/>
</dbReference>
<comment type="caution">
    <text evidence="1">The sequence shown here is derived from an EMBL/GenBank/DDBJ whole genome shotgun (WGS) entry which is preliminary data.</text>
</comment>
<dbReference type="AlphaFoldDB" id="A0A833VBJ9"/>
<dbReference type="OrthoDB" id="696244at2759"/>
<dbReference type="EMBL" id="SWLB01000011">
    <property type="protein sequence ID" value="KAF3332502.1"/>
    <property type="molecule type" value="Genomic_DNA"/>
</dbReference>
<name>A0A833VBJ9_9POAL</name>
<protein>
    <submittedName>
        <fullName evidence="1">Photosystem II protein</fullName>
    </submittedName>
</protein>
<evidence type="ECO:0000313" key="2">
    <source>
        <dbReference type="Proteomes" id="UP000623129"/>
    </source>
</evidence>
<sequence>MASLGMMTTILGNTCVTSRPVINRRRTVVLAAKQQANTEEKASGRRAIMLGVAAAAVVAAGSIQRSANAEGPKPGSPEAKKKFARICVTMPTAKVCHN</sequence>
<accession>A0A833VBJ9</accession>
<reference evidence="1" key="1">
    <citation type="submission" date="2020-01" db="EMBL/GenBank/DDBJ databases">
        <title>Genome sequence of Kobresia littledalei, the first chromosome-level genome in the family Cyperaceae.</title>
        <authorList>
            <person name="Qu G."/>
        </authorList>
    </citation>
    <scope>NUCLEOTIDE SEQUENCE</scope>
    <source>
        <strain evidence="1">C.B.Clarke</strain>
        <tissue evidence="1">Leaf</tissue>
    </source>
</reference>
<dbReference type="Proteomes" id="UP000623129">
    <property type="component" value="Unassembled WGS sequence"/>
</dbReference>